<name>A0AAV1KMV6_9NEOP</name>
<evidence type="ECO:0000313" key="2">
    <source>
        <dbReference type="EMBL" id="CAK1583179.1"/>
    </source>
</evidence>
<dbReference type="PANTHER" id="PTHR33332">
    <property type="entry name" value="REVERSE TRANSCRIPTASE DOMAIN-CONTAINING PROTEIN"/>
    <property type="match status" value="1"/>
</dbReference>
<dbReference type="AlphaFoldDB" id="A0AAV1KMV6"/>
<sequence>MGKLFERVIQSRMRRHLFPTDGDPLIIPHQFGFRAKHSCPQQVHRIVEYVLSGLYPRREKTIAVFFDIAKAFDRVWHEGLIFKLYKIGLSDRLVRLVASYLQHRTFRFRYEGTLSPPRPIKAGVPQGSVLAPLLYILYTNDVPIPSNGVQLSLFADDTALYFKSRLSSHARNKLQKSVDDLGDWFQKWRIDVNPEKSSAVQFDFKRRRHKINKNIPQIRMLRTPVPWHTSTKYLGVTLDYRLTFEPHVKRVTQLARFYLGRLNSMLGRHSKMSLRNKRTLYKVCIRPVMTYAAPVFAQADNKIINELQVVQNLFCRRATNAPWYVRNADLHRDLEIPTIQQYTKTLSENFFKVSESHNNSLIREAVTYTAPLPSCHSIRRPRNTLSDQPNKLSSDLNCLLAAQANSN</sequence>
<dbReference type="Proteomes" id="UP001314205">
    <property type="component" value="Unassembled WGS sequence"/>
</dbReference>
<dbReference type="InterPro" id="IPR000477">
    <property type="entry name" value="RT_dom"/>
</dbReference>
<comment type="caution">
    <text evidence="2">The sequence shown here is derived from an EMBL/GenBank/DDBJ whole genome shotgun (WGS) entry which is preliminary data.</text>
</comment>
<dbReference type="PROSITE" id="PS50878">
    <property type="entry name" value="RT_POL"/>
    <property type="match status" value="1"/>
</dbReference>
<dbReference type="SUPFAM" id="SSF56672">
    <property type="entry name" value="DNA/RNA polymerases"/>
    <property type="match status" value="1"/>
</dbReference>
<dbReference type="GO" id="GO:0071897">
    <property type="term" value="P:DNA biosynthetic process"/>
    <property type="evidence" value="ECO:0007669"/>
    <property type="project" value="UniProtKB-ARBA"/>
</dbReference>
<dbReference type="CDD" id="cd01650">
    <property type="entry name" value="RT_nLTR_like"/>
    <property type="match status" value="1"/>
</dbReference>
<dbReference type="InterPro" id="IPR043502">
    <property type="entry name" value="DNA/RNA_pol_sf"/>
</dbReference>
<accession>A0AAV1KMV6</accession>
<dbReference type="Pfam" id="PF00078">
    <property type="entry name" value="RVT_1"/>
    <property type="match status" value="1"/>
</dbReference>
<evidence type="ECO:0000313" key="3">
    <source>
        <dbReference type="Proteomes" id="UP001314205"/>
    </source>
</evidence>
<keyword evidence="3" id="KW-1185">Reference proteome</keyword>
<protein>
    <recommendedName>
        <fullName evidence="1">Reverse transcriptase domain-containing protein</fullName>
    </recommendedName>
</protein>
<proteinExistence type="predicted"/>
<dbReference type="EMBL" id="CAVLGL010000052">
    <property type="protein sequence ID" value="CAK1583179.1"/>
    <property type="molecule type" value="Genomic_DNA"/>
</dbReference>
<feature type="domain" description="Reverse transcriptase" evidence="1">
    <location>
        <begin position="1"/>
        <end position="238"/>
    </location>
</feature>
<gene>
    <name evidence="2" type="ORF">PARMNEM_LOCUS4602</name>
</gene>
<evidence type="ECO:0000259" key="1">
    <source>
        <dbReference type="PROSITE" id="PS50878"/>
    </source>
</evidence>
<organism evidence="2 3">
    <name type="scientific">Parnassius mnemosyne</name>
    <name type="common">clouded apollo</name>
    <dbReference type="NCBI Taxonomy" id="213953"/>
    <lineage>
        <taxon>Eukaryota</taxon>
        <taxon>Metazoa</taxon>
        <taxon>Ecdysozoa</taxon>
        <taxon>Arthropoda</taxon>
        <taxon>Hexapoda</taxon>
        <taxon>Insecta</taxon>
        <taxon>Pterygota</taxon>
        <taxon>Neoptera</taxon>
        <taxon>Endopterygota</taxon>
        <taxon>Lepidoptera</taxon>
        <taxon>Glossata</taxon>
        <taxon>Ditrysia</taxon>
        <taxon>Papilionoidea</taxon>
        <taxon>Papilionidae</taxon>
        <taxon>Parnassiinae</taxon>
        <taxon>Parnassini</taxon>
        <taxon>Parnassius</taxon>
        <taxon>Driopa</taxon>
    </lineage>
</organism>
<reference evidence="2 3" key="1">
    <citation type="submission" date="2023-11" db="EMBL/GenBank/DDBJ databases">
        <authorList>
            <person name="Hedman E."/>
            <person name="Englund M."/>
            <person name="Stromberg M."/>
            <person name="Nyberg Akerstrom W."/>
            <person name="Nylinder S."/>
            <person name="Jareborg N."/>
            <person name="Kallberg Y."/>
            <person name="Kronander E."/>
        </authorList>
    </citation>
    <scope>NUCLEOTIDE SEQUENCE [LARGE SCALE GENOMIC DNA]</scope>
</reference>